<gene>
    <name evidence="2" type="ORF">PSRA_1525</name>
</gene>
<organism evidence="2 3">
    <name type="scientific">Pseudoscardovia radai</name>
    <dbReference type="NCBI Taxonomy" id="987066"/>
    <lineage>
        <taxon>Bacteria</taxon>
        <taxon>Bacillati</taxon>
        <taxon>Actinomycetota</taxon>
        <taxon>Actinomycetes</taxon>
        <taxon>Bifidobacteriales</taxon>
        <taxon>Bifidobacteriaceae</taxon>
        <taxon>Pseudoscardovia</taxon>
    </lineage>
</organism>
<keyword evidence="1" id="KW-0472">Membrane</keyword>
<comment type="caution">
    <text evidence="2">The sequence shown here is derived from an EMBL/GenBank/DDBJ whole genome shotgun (WGS) entry which is preliminary data.</text>
</comment>
<dbReference type="OrthoDB" id="5324916at2"/>
<keyword evidence="3" id="KW-1185">Reference proteome</keyword>
<dbReference type="InterPro" id="IPR008407">
    <property type="entry name" value="Brnchd-chn_aa_trnsp_AzlD"/>
</dbReference>
<feature type="transmembrane region" description="Helical" evidence="1">
    <location>
        <begin position="40"/>
        <end position="58"/>
    </location>
</feature>
<reference evidence="2 3" key="1">
    <citation type="journal article" date="2017" name="BMC Genomics">
        <title>Comparative genomic and phylogenomic analyses of the Bifidobacteriaceae family.</title>
        <authorList>
            <person name="Lugli G.A."/>
            <person name="Milani C."/>
            <person name="Turroni F."/>
            <person name="Duranti S."/>
            <person name="Mancabelli L."/>
            <person name="Mangifesta M."/>
            <person name="Ferrario C."/>
            <person name="Modesto M."/>
            <person name="Mattarelli P."/>
            <person name="Jiri K."/>
            <person name="van Sinderen D."/>
            <person name="Ventura M."/>
        </authorList>
    </citation>
    <scope>NUCLEOTIDE SEQUENCE [LARGE SCALE GENOMIC DNA]</scope>
    <source>
        <strain evidence="2 3">DSM 24742</strain>
    </source>
</reference>
<accession>A0A261EUJ1</accession>
<dbReference type="RefSeq" id="WP_094661317.1">
    <property type="nucleotide sequence ID" value="NZ_MWWR01000017.1"/>
</dbReference>
<protein>
    <submittedName>
        <fullName evidence="2">Branched-chain amino acid transporter</fullName>
    </submittedName>
</protein>
<keyword evidence="1" id="KW-0812">Transmembrane</keyword>
<evidence type="ECO:0000256" key="1">
    <source>
        <dbReference type="SAM" id="Phobius"/>
    </source>
</evidence>
<name>A0A261EUJ1_9BIFI</name>
<dbReference type="AlphaFoldDB" id="A0A261EUJ1"/>
<evidence type="ECO:0000313" key="2">
    <source>
        <dbReference type="EMBL" id="OZG50495.1"/>
    </source>
</evidence>
<sequence>MTTLQMAVTIGVCVLGTIITRFLPYVLFPGNRPIPAYVQYLGKVLGPAVFGLLVVYCLRHVNLAAWPYGIPEGAALLVTWATFMWRRSMMLSMAAGTAVYMALVQTVFAAV</sequence>
<feature type="transmembrane region" description="Helical" evidence="1">
    <location>
        <begin position="90"/>
        <end position="110"/>
    </location>
</feature>
<evidence type="ECO:0000313" key="3">
    <source>
        <dbReference type="Proteomes" id="UP000216725"/>
    </source>
</evidence>
<keyword evidence="1" id="KW-1133">Transmembrane helix</keyword>
<proteinExistence type="predicted"/>
<dbReference type="Pfam" id="PF05437">
    <property type="entry name" value="AzlD"/>
    <property type="match status" value="1"/>
</dbReference>
<dbReference type="Proteomes" id="UP000216725">
    <property type="component" value="Unassembled WGS sequence"/>
</dbReference>
<feature type="transmembrane region" description="Helical" evidence="1">
    <location>
        <begin position="6"/>
        <end position="28"/>
    </location>
</feature>
<dbReference type="EMBL" id="MWWR01000017">
    <property type="protein sequence ID" value="OZG50495.1"/>
    <property type="molecule type" value="Genomic_DNA"/>
</dbReference>
<dbReference type="PIRSF" id="PIRSF003203">
    <property type="entry name" value="AzlD"/>
    <property type="match status" value="1"/>
</dbReference>